<evidence type="ECO:0000256" key="3">
    <source>
        <dbReference type="ARBA" id="ARBA00022448"/>
    </source>
</evidence>
<dbReference type="OMA" id="HHICGIG"/>
<dbReference type="InterPro" id="IPR033947">
    <property type="entry name" value="ETF_alpha_N"/>
</dbReference>
<dbReference type="InterPro" id="IPR018206">
    <property type="entry name" value="ETF_asu_C_CS"/>
</dbReference>
<dbReference type="PANTHER" id="PTHR43153">
    <property type="entry name" value="ELECTRON TRANSFER FLAVOPROTEIN ALPHA"/>
    <property type="match status" value="1"/>
</dbReference>
<evidence type="ECO:0000256" key="2">
    <source>
        <dbReference type="ARBA" id="ARBA00005817"/>
    </source>
</evidence>
<dbReference type="InterPro" id="IPR014730">
    <property type="entry name" value="ETF_a/b_N"/>
</dbReference>
<dbReference type="GO" id="GO:0005759">
    <property type="term" value="C:mitochondrial matrix"/>
    <property type="evidence" value="ECO:0007669"/>
    <property type="project" value="UniProtKB-SubCell"/>
</dbReference>
<feature type="binding site" evidence="8">
    <location>
        <begin position="259"/>
        <end position="263"/>
    </location>
    <ligand>
        <name>FAD</name>
        <dbReference type="ChEBI" id="CHEBI:57692"/>
    </ligand>
</feature>
<comment type="similarity">
    <text evidence="2 7">Belongs to the ETF alpha-subunit/FixB family.</text>
</comment>
<dbReference type="EMBL" id="JAGTXO010000003">
    <property type="protein sequence ID" value="KAG8469027.1"/>
    <property type="molecule type" value="Genomic_DNA"/>
</dbReference>
<keyword evidence="6 7" id="KW-0249">Electron transport</keyword>
<comment type="caution">
    <text evidence="10">The sequence shown here is derived from an EMBL/GenBank/DDBJ whole genome shotgun (WGS) entry which is preliminary data.</text>
</comment>
<feature type="binding site" evidence="8">
    <location>
        <begin position="245"/>
        <end position="246"/>
    </location>
    <ligand>
        <name>FAD</name>
        <dbReference type="ChEBI" id="CHEBI:57692"/>
    </ligand>
</feature>
<dbReference type="PANTHER" id="PTHR43153:SF1">
    <property type="entry name" value="ELECTRON TRANSFER FLAVOPROTEIN SUBUNIT ALPHA, MITOCHONDRIAL"/>
    <property type="match status" value="1"/>
</dbReference>
<dbReference type="OrthoDB" id="1715808at2759"/>
<protein>
    <recommendedName>
        <fullName evidence="7">Electron transfer flavoprotein subunit alpha</fullName>
        <shortName evidence="7">Alpha-ETF</shortName>
    </recommendedName>
</protein>
<feature type="domain" description="Electron transfer flavoprotein alpha/beta-subunit N-terminal" evidence="9">
    <location>
        <begin position="19"/>
        <end position="199"/>
    </location>
</feature>
<dbReference type="GO" id="GO:0050660">
    <property type="term" value="F:flavin adenine dinucleotide binding"/>
    <property type="evidence" value="ECO:0007669"/>
    <property type="project" value="InterPro"/>
</dbReference>
<keyword evidence="5 7" id="KW-0274">FAD</keyword>
<comment type="subcellular location">
    <subcellularLocation>
        <location evidence="1 7">Mitochondrion matrix</location>
    </subcellularLocation>
</comment>
<comment type="cofactor">
    <cofactor evidence="7 8">
        <name>FAD</name>
        <dbReference type="ChEBI" id="CHEBI:57692"/>
    </cofactor>
    <text evidence="7 8">Binds 1 FAD per dimer.</text>
</comment>
<dbReference type="Gene3D" id="3.40.50.1220">
    <property type="entry name" value="TPP-binding domain"/>
    <property type="match status" value="1"/>
</dbReference>
<keyword evidence="7" id="KW-0496">Mitochondrion</keyword>
<evidence type="ECO:0000256" key="6">
    <source>
        <dbReference type="ARBA" id="ARBA00022982"/>
    </source>
</evidence>
<sequence>MLPVLRRASHRVASRSLATLVLAEHSGGALNDATLSAVAAASKLSGDTHVLVVGAQASVVATAAAAVEGVKAVVTMAGDDKPVAESVTTAVLAAHKAGGYTHILSASTSVGKSVMPRVAALLDVAALTEVVAVESDDTFKRPIYAGNAISTVQALDAVKVLTIRPTSFEKAGLAAAPAPITSLDAPTPPAEPASWFVSEELSKSERPELASASTIISGGRGLKSADNFKLLDGLADQLNAALGASRAAVDAGFCPNDWQVGQTGKVVAPDLYLAVGISGAIQHLAGMKDSKTIVAINTDPDAPIFQVADYGLVEDLFKACPDLEAKLKAAAK</sequence>
<dbReference type="AlphaFoldDB" id="A0A8J6CBQ5"/>
<comment type="subunit">
    <text evidence="7">Heterodimer of an alpha and a beta subunit.</text>
</comment>
<keyword evidence="3 7" id="KW-0813">Transport</keyword>
<feature type="binding site" evidence="8">
    <location>
        <begin position="276"/>
        <end position="283"/>
    </location>
    <ligand>
        <name>FAD</name>
        <dbReference type="ChEBI" id="CHEBI:57692"/>
    </ligand>
</feature>
<comment type="function">
    <text evidence="7">The electron transfer flavoprotein serves as a specific electron acceptor for several dehydrogenases, including five acyl-CoA dehydrogenases, glutaryl-CoA and sarcosine dehydrogenase. It transfers the electrons to the main mitochondrial respiratory chain via ETF-ubiquinone oxidoreductase (ETF dehydrogenase).</text>
</comment>
<dbReference type="Pfam" id="PF00766">
    <property type="entry name" value="ETF_alpha"/>
    <property type="match status" value="1"/>
</dbReference>
<keyword evidence="11" id="KW-1185">Reference proteome</keyword>
<gene>
    <name evidence="10" type="ORF">KFE25_007545</name>
</gene>
<dbReference type="CDD" id="cd01715">
    <property type="entry name" value="ETF_alpha"/>
    <property type="match status" value="1"/>
</dbReference>
<evidence type="ECO:0000259" key="9">
    <source>
        <dbReference type="SMART" id="SM00893"/>
    </source>
</evidence>
<dbReference type="FunFam" id="3.40.50.1220:FF:000001">
    <property type="entry name" value="Electron transfer flavoprotein, alpha subunit"/>
    <property type="match status" value="1"/>
</dbReference>
<evidence type="ECO:0000313" key="11">
    <source>
        <dbReference type="Proteomes" id="UP000751190"/>
    </source>
</evidence>
<dbReference type="InterPro" id="IPR029035">
    <property type="entry name" value="DHS-like_NAD/FAD-binding_dom"/>
</dbReference>
<organism evidence="10 11">
    <name type="scientific">Diacronema lutheri</name>
    <name type="common">Unicellular marine alga</name>
    <name type="synonym">Monochrysis lutheri</name>
    <dbReference type="NCBI Taxonomy" id="2081491"/>
    <lineage>
        <taxon>Eukaryota</taxon>
        <taxon>Haptista</taxon>
        <taxon>Haptophyta</taxon>
        <taxon>Pavlovophyceae</taxon>
        <taxon>Pavlovales</taxon>
        <taxon>Pavlovaceae</taxon>
        <taxon>Diacronema</taxon>
    </lineage>
</organism>
<proteinExistence type="inferred from homology"/>
<dbReference type="InterPro" id="IPR014731">
    <property type="entry name" value="ETF_asu_C"/>
</dbReference>
<dbReference type="InterPro" id="IPR001308">
    <property type="entry name" value="ETF_a/FixB"/>
</dbReference>
<evidence type="ECO:0000256" key="4">
    <source>
        <dbReference type="ARBA" id="ARBA00022630"/>
    </source>
</evidence>
<name>A0A8J6CBQ5_DIALT</name>
<evidence type="ECO:0000256" key="8">
    <source>
        <dbReference type="PIRSR" id="PIRSR000089-1"/>
    </source>
</evidence>
<reference evidence="10" key="1">
    <citation type="submission" date="2021-05" db="EMBL/GenBank/DDBJ databases">
        <title>The genome of the haptophyte Pavlova lutheri (Diacronema luteri, Pavlovales) - a model for lipid biosynthesis in eukaryotic algae.</title>
        <authorList>
            <person name="Hulatt C.J."/>
            <person name="Posewitz M.C."/>
        </authorList>
    </citation>
    <scope>NUCLEOTIDE SEQUENCE</scope>
    <source>
        <strain evidence="10">NIVA-4/92</strain>
    </source>
</reference>
<dbReference type="SUPFAM" id="SSF52402">
    <property type="entry name" value="Adenine nucleotide alpha hydrolases-like"/>
    <property type="match status" value="1"/>
</dbReference>
<dbReference type="GO" id="GO:0009055">
    <property type="term" value="F:electron transfer activity"/>
    <property type="evidence" value="ECO:0007669"/>
    <property type="project" value="InterPro"/>
</dbReference>
<keyword evidence="4 7" id="KW-0285">Flavoprotein</keyword>
<evidence type="ECO:0000256" key="1">
    <source>
        <dbReference type="ARBA" id="ARBA00004305"/>
    </source>
</evidence>
<feature type="binding site" evidence="8">
    <location>
        <position position="297"/>
    </location>
    <ligand>
        <name>FAD</name>
        <dbReference type="ChEBI" id="CHEBI:57692"/>
    </ligand>
</feature>
<dbReference type="SUPFAM" id="SSF52467">
    <property type="entry name" value="DHS-like NAD/FAD-binding domain"/>
    <property type="match status" value="1"/>
</dbReference>
<dbReference type="Proteomes" id="UP000751190">
    <property type="component" value="Unassembled WGS sequence"/>
</dbReference>
<dbReference type="PROSITE" id="PS00696">
    <property type="entry name" value="ETF_ALPHA"/>
    <property type="match status" value="1"/>
</dbReference>
<dbReference type="InterPro" id="IPR014729">
    <property type="entry name" value="Rossmann-like_a/b/a_fold"/>
</dbReference>
<accession>A0A8J6CBQ5</accession>
<dbReference type="Gene3D" id="3.40.50.620">
    <property type="entry name" value="HUPs"/>
    <property type="match status" value="1"/>
</dbReference>
<dbReference type="SMART" id="SM00893">
    <property type="entry name" value="ETF"/>
    <property type="match status" value="1"/>
</dbReference>
<evidence type="ECO:0000256" key="5">
    <source>
        <dbReference type="ARBA" id="ARBA00022827"/>
    </source>
</evidence>
<feature type="binding site" evidence="8">
    <location>
        <position position="220"/>
    </location>
    <ligand>
        <name>FAD</name>
        <dbReference type="ChEBI" id="CHEBI:57692"/>
    </ligand>
</feature>
<dbReference type="PIRSF" id="PIRSF000089">
    <property type="entry name" value="Electra_flavoP_a"/>
    <property type="match status" value="1"/>
</dbReference>
<dbReference type="Pfam" id="PF01012">
    <property type="entry name" value="ETF"/>
    <property type="match status" value="1"/>
</dbReference>
<evidence type="ECO:0000256" key="7">
    <source>
        <dbReference type="PIRNR" id="PIRNR000089"/>
    </source>
</evidence>
<dbReference type="GO" id="GO:0033539">
    <property type="term" value="P:fatty acid beta-oxidation using acyl-CoA dehydrogenase"/>
    <property type="evidence" value="ECO:0007669"/>
    <property type="project" value="TreeGrafter"/>
</dbReference>
<evidence type="ECO:0000313" key="10">
    <source>
        <dbReference type="EMBL" id="KAG8469027.1"/>
    </source>
</evidence>